<dbReference type="KEGG" id="pco:PHACADRAFT_135777"/>
<dbReference type="Proteomes" id="UP000008370">
    <property type="component" value="Unassembled WGS sequence"/>
</dbReference>
<dbReference type="InterPro" id="IPR019775">
    <property type="entry name" value="WD40_repeat_CS"/>
</dbReference>
<dbReference type="CDD" id="cd00200">
    <property type="entry name" value="WD40"/>
    <property type="match status" value="1"/>
</dbReference>
<dbReference type="InterPro" id="IPR056884">
    <property type="entry name" value="NPHP3-like_N"/>
</dbReference>
<keyword evidence="6" id="KW-1185">Reference proteome</keyword>
<dbReference type="SUPFAM" id="SSF50978">
    <property type="entry name" value="WD40 repeat-like"/>
    <property type="match status" value="2"/>
</dbReference>
<dbReference type="Gene3D" id="2.130.10.10">
    <property type="entry name" value="YVTN repeat-like/Quinoprotein amine dehydrogenase"/>
    <property type="match status" value="4"/>
</dbReference>
<dbReference type="EMBL" id="JH930468">
    <property type="protein sequence ID" value="EKM61838.1"/>
    <property type="molecule type" value="Genomic_DNA"/>
</dbReference>
<dbReference type="InterPro" id="IPR027417">
    <property type="entry name" value="P-loop_NTPase"/>
</dbReference>
<dbReference type="InParanoid" id="K5WD29"/>
<dbReference type="PROSITE" id="PS00678">
    <property type="entry name" value="WD_REPEATS_1"/>
    <property type="match status" value="2"/>
</dbReference>
<feature type="repeat" description="WD" evidence="3">
    <location>
        <begin position="831"/>
        <end position="872"/>
    </location>
</feature>
<dbReference type="PRINTS" id="PR00320">
    <property type="entry name" value="GPROTEINBRPT"/>
</dbReference>
<feature type="repeat" description="WD" evidence="3">
    <location>
        <begin position="746"/>
        <end position="786"/>
    </location>
</feature>
<sequence>MYSDDRTWHCVDNLNLGNSLLPYAASAPFDCRPERIVCLEGTCTDTLKSIYTWALGQHTTGERADSTQDFTHVQSRILFLNSPAGTGKTTIAYTVAERCRAEGVLGASFFCSRLDTDCSRPSMIFTTIAYQLGLFCKPYKDRVAEILQKDPLLVYSGVSHQFRELIMHPLAQLCDNFPPCVVVIDALDQCPDHHAASEVVSALLKHGRDLYRLRFFVTSCPEHHIITSFDTPGYCNAVGQPLVHKIGLEPESVTADIERYLTVVLSDIPECWPGKASVVMLTQLANGLFISAATAVKYIEDRRYSDPIGQLKVLTPTVVLHGPYQFLDQLYLRVLESAFSDISEGSRLPGRLDSVLAALVAVVQDPLSIPDLSRLVRLTAHTVYTSLVRLRPVLIVPALEDSPSSIHVIHPTFVEFLLDSSRCTSRSLSIGSGKQHAELLHGCLEALQELRRDICDIRDPSLLNIEVPDLSKRIEKAIPARLRYACRRWWIHLINGELSDKLLDALLEFAQKQLLYWVEACSLLGVLRDAISGLSESRCKLMVTRRIARLLNDCERLIIGFLPAISGSTLQLYHSVLPLTPRKTTLAWTFANEHHAESSISVYGGVADSWDTCLGTVMAHEGKTVYAVDYSPDGRTVVSSGNDCKIRLWDAPTCSLLLVLSGHSDCVNSVKYSPDGAHLVSAADDCTIKIWDAVSGMLIHTLRLEAHAKFIPCAVFMPDGGHILSGSDDGSIKIWDAGTGVCLTTLTAHQDRVLSIAVSPNGLWMASSTESLVCLWSLEAPGEVRQAFAGHTKDVTSVAHSRDGTRIVSGSLREHSACLWDVATGKLLREFVGHSDDVFSTAFSLDNSRIATGSRDGTVIIWDVGTGASLATFMGHHGWIRSIAFSPNGDRVASGSDNRRLLVWSIEGGELLQLFEEHTDWVWSVAFAPGGDVIISSDDKNMRLWDIETGACLLVLNPDTWYHTIPLSPDGSGVLVDNGERLVELWAPLDVDTQATTLFPWLPRRTWPMYYEEDGWIFSLTPTRRTRLFWVPVDWQGIVGYLGQNVVFGKQCIRLNFSALNSYLEDLCIAHVR</sequence>
<feature type="repeat" description="WD" evidence="3">
    <location>
        <begin position="660"/>
        <end position="701"/>
    </location>
</feature>
<dbReference type="GeneID" id="18908344"/>
<dbReference type="Pfam" id="PF00400">
    <property type="entry name" value="WD40"/>
    <property type="match status" value="8"/>
</dbReference>
<keyword evidence="1 3" id="KW-0853">WD repeat</keyword>
<protein>
    <recommendedName>
        <fullName evidence="4">Nephrocystin 3-like N-terminal domain-containing protein</fullName>
    </recommendedName>
</protein>
<feature type="repeat" description="WD" evidence="3">
    <location>
        <begin position="704"/>
        <end position="745"/>
    </location>
</feature>
<feature type="repeat" description="WD" evidence="3">
    <location>
        <begin position="618"/>
        <end position="650"/>
    </location>
</feature>
<dbReference type="Pfam" id="PF24883">
    <property type="entry name" value="NPHP3_N"/>
    <property type="match status" value="1"/>
</dbReference>
<evidence type="ECO:0000256" key="3">
    <source>
        <dbReference type="PROSITE-ProRule" id="PRU00221"/>
    </source>
</evidence>
<dbReference type="STRING" id="650164.K5WD29"/>
<feature type="repeat" description="WD" evidence="3">
    <location>
        <begin position="873"/>
        <end position="914"/>
    </location>
</feature>
<dbReference type="HOGENOM" id="CLU_000288_6_0_1"/>
<accession>K5WD29</accession>
<name>K5WD29_PHACS</name>
<feature type="repeat" description="WD" evidence="3">
    <location>
        <begin position="915"/>
        <end position="955"/>
    </location>
</feature>
<proteinExistence type="predicted"/>
<dbReference type="InterPro" id="IPR001680">
    <property type="entry name" value="WD40_rpt"/>
</dbReference>
<evidence type="ECO:0000313" key="6">
    <source>
        <dbReference type="Proteomes" id="UP000008370"/>
    </source>
</evidence>
<dbReference type="OrthoDB" id="2658414at2759"/>
<evidence type="ECO:0000313" key="5">
    <source>
        <dbReference type="EMBL" id="EKM61838.1"/>
    </source>
</evidence>
<keyword evidence="2" id="KW-0677">Repeat</keyword>
<reference evidence="5 6" key="1">
    <citation type="journal article" date="2012" name="BMC Genomics">
        <title>Comparative genomics of the white-rot fungi, Phanerochaete carnosa and P. chrysosporium, to elucidate the genetic basis of the distinct wood types they colonize.</title>
        <authorList>
            <person name="Suzuki H."/>
            <person name="MacDonald J."/>
            <person name="Syed K."/>
            <person name="Salamov A."/>
            <person name="Hori C."/>
            <person name="Aerts A."/>
            <person name="Henrissat B."/>
            <person name="Wiebenga A."/>
            <person name="vanKuyk P.A."/>
            <person name="Barry K."/>
            <person name="Lindquist E."/>
            <person name="LaButti K."/>
            <person name="Lapidus A."/>
            <person name="Lucas S."/>
            <person name="Coutinho P."/>
            <person name="Gong Y."/>
            <person name="Samejima M."/>
            <person name="Mahadevan R."/>
            <person name="Abou-Zaid M."/>
            <person name="de Vries R.P."/>
            <person name="Igarashi K."/>
            <person name="Yadav J.S."/>
            <person name="Grigoriev I.V."/>
            <person name="Master E.R."/>
        </authorList>
    </citation>
    <scope>NUCLEOTIDE SEQUENCE [LARGE SCALE GENOMIC DNA]</scope>
    <source>
        <strain evidence="5 6">HHB-10118-sp</strain>
    </source>
</reference>
<evidence type="ECO:0000256" key="1">
    <source>
        <dbReference type="ARBA" id="ARBA00022574"/>
    </source>
</evidence>
<gene>
    <name evidence="5" type="ORF">PHACADRAFT_135777</name>
</gene>
<evidence type="ECO:0000259" key="4">
    <source>
        <dbReference type="Pfam" id="PF24883"/>
    </source>
</evidence>
<dbReference type="RefSeq" id="XP_007391231.1">
    <property type="nucleotide sequence ID" value="XM_007391169.1"/>
</dbReference>
<organism evidence="5 6">
    <name type="scientific">Phanerochaete carnosa (strain HHB-10118-sp)</name>
    <name type="common">White-rot fungus</name>
    <name type="synonym">Peniophora carnosa</name>
    <dbReference type="NCBI Taxonomy" id="650164"/>
    <lineage>
        <taxon>Eukaryota</taxon>
        <taxon>Fungi</taxon>
        <taxon>Dikarya</taxon>
        <taxon>Basidiomycota</taxon>
        <taxon>Agaricomycotina</taxon>
        <taxon>Agaricomycetes</taxon>
        <taxon>Polyporales</taxon>
        <taxon>Phanerochaetaceae</taxon>
        <taxon>Phanerochaete</taxon>
    </lineage>
</organism>
<dbReference type="Gene3D" id="3.40.50.300">
    <property type="entry name" value="P-loop containing nucleotide triphosphate hydrolases"/>
    <property type="match status" value="1"/>
</dbReference>
<dbReference type="PROSITE" id="PS50082">
    <property type="entry name" value="WD_REPEATS_2"/>
    <property type="match status" value="7"/>
</dbReference>
<dbReference type="SMART" id="SM00320">
    <property type="entry name" value="WD40"/>
    <property type="match status" value="8"/>
</dbReference>
<dbReference type="InterPro" id="IPR036322">
    <property type="entry name" value="WD40_repeat_dom_sf"/>
</dbReference>
<evidence type="ECO:0000256" key="2">
    <source>
        <dbReference type="ARBA" id="ARBA00022737"/>
    </source>
</evidence>
<feature type="domain" description="Nephrocystin 3-like N-terminal" evidence="4">
    <location>
        <begin position="73"/>
        <end position="219"/>
    </location>
</feature>
<dbReference type="SUPFAM" id="SSF52540">
    <property type="entry name" value="P-loop containing nucleoside triphosphate hydrolases"/>
    <property type="match status" value="1"/>
</dbReference>
<dbReference type="InterPro" id="IPR015943">
    <property type="entry name" value="WD40/YVTN_repeat-like_dom_sf"/>
</dbReference>
<dbReference type="InterPro" id="IPR020472">
    <property type="entry name" value="WD40_PAC1"/>
</dbReference>
<dbReference type="PROSITE" id="PS50294">
    <property type="entry name" value="WD_REPEATS_REGION"/>
    <property type="match status" value="6"/>
</dbReference>
<dbReference type="PANTHER" id="PTHR19848:SF8">
    <property type="entry name" value="F-BOX AND WD REPEAT DOMAIN CONTAINING 7"/>
    <property type="match status" value="1"/>
</dbReference>
<dbReference type="AlphaFoldDB" id="K5WD29"/>
<dbReference type="PANTHER" id="PTHR19848">
    <property type="entry name" value="WD40 REPEAT PROTEIN"/>
    <property type="match status" value="1"/>
</dbReference>